<feature type="region of interest" description="Disordered" evidence="1">
    <location>
        <begin position="1"/>
        <end position="23"/>
    </location>
</feature>
<gene>
    <name evidence="2" type="ORF">GCM10009751_06360</name>
</gene>
<evidence type="ECO:0000313" key="3">
    <source>
        <dbReference type="Proteomes" id="UP001501094"/>
    </source>
</evidence>
<comment type="caution">
    <text evidence="2">The sequence shown here is derived from an EMBL/GenBank/DDBJ whole genome shotgun (WGS) entry which is preliminary data.</text>
</comment>
<reference evidence="2 3" key="1">
    <citation type="journal article" date="2019" name="Int. J. Syst. Evol. Microbiol.">
        <title>The Global Catalogue of Microorganisms (GCM) 10K type strain sequencing project: providing services to taxonomists for standard genome sequencing and annotation.</title>
        <authorList>
            <consortium name="The Broad Institute Genomics Platform"/>
            <consortium name="The Broad Institute Genome Sequencing Center for Infectious Disease"/>
            <person name="Wu L."/>
            <person name="Ma J."/>
        </authorList>
    </citation>
    <scope>NUCLEOTIDE SEQUENCE [LARGE SCALE GENOMIC DNA]</scope>
    <source>
        <strain evidence="2 3">JCM 14326</strain>
    </source>
</reference>
<organism evidence="2 3">
    <name type="scientific">Myceligenerans crystallogenes</name>
    <dbReference type="NCBI Taxonomy" id="316335"/>
    <lineage>
        <taxon>Bacteria</taxon>
        <taxon>Bacillati</taxon>
        <taxon>Actinomycetota</taxon>
        <taxon>Actinomycetes</taxon>
        <taxon>Micrococcales</taxon>
        <taxon>Promicromonosporaceae</taxon>
        <taxon>Myceligenerans</taxon>
    </lineage>
</organism>
<sequence>MTVDDGTARHPRAGKDTSHPARPRVAAAAVTLLVGAGGLTACTPSAEGTAPGGWERHSASGVSFAVPPGWEYHERQAWPGVWTPPGTDPDTRGGPRLTVRSGNVFGGGFGGEAREQEIDIPGVPGATYYHHDIPPEDHDVHELVVRLSEGEPTFADFVVVVLELEAGDLADAESRETFDQIAASIRVEGETDYEAVRRFGGASELSRADDVADLPDLADLPAGIPDGWSWAGPSGLRITLPDGWLPDEDEGTPGWIHPGTGARIRADEAPSADAWEVPGEGTPFVMRGADIAVASGYTVTDKTGQELVEVRVDVRREGGRGYTAFVDAPAEDLEEILVPFLGSLKFSPEAGGTQWVNELPEYPHLATPPAAWGRSTVNDRLELAVPDGMDEGIEGYWTKAGEDEAMLSVAFNPGDMGPIEKPRPGQTSVQLDGATSVLVIEVEEHDGPPDMFVGVAEFVLESGEVGSIAYHADGIERSRKVFGQILGSLEVVGES</sequence>
<evidence type="ECO:0000256" key="1">
    <source>
        <dbReference type="SAM" id="MobiDB-lite"/>
    </source>
</evidence>
<accession>A0ABN2N5Q0</accession>
<proteinExistence type="predicted"/>
<evidence type="ECO:0000313" key="2">
    <source>
        <dbReference type="EMBL" id="GAA1852509.1"/>
    </source>
</evidence>
<dbReference type="EMBL" id="BAAANL010000001">
    <property type="protein sequence ID" value="GAA1852509.1"/>
    <property type="molecule type" value="Genomic_DNA"/>
</dbReference>
<keyword evidence="3" id="KW-1185">Reference proteome</keyword>
<dbReference type="RefSeq" id="WP_344099419.1">
    <property type="nucleotide sequence ID" value="NZ_BAAANL010000001.1"/>
</dbReference>
<protein>
    <submittedName>
        <fullName evidence="2">Uncharacterized protein</fullName>
    </submittedName>
</protein>
<dbReference type="Proteomes" id="UP001501094">
    <property type="component" value="Unassembled WGS sequence"/>
</dbReference>
<name>A0ABN2N5Q0_9MICO</name>